<sequence>MLIHEIKIKYKIWSLLHGCCSLETHSIRDKDGTTHDDNTADPSQSLDGRMQ</sequence>
<dbReference type="AlphaFoldDB" id="A0A1Y7VL79"/>
<proteinExistence type="predicted"/>
<reference evidence="2" key="3">
    <citation type="submission" date="2025-08" db="UniProtKB">
        <authorList>
            <consortium name="Ensembl"/>
        </authorList>
    </citation>
    <scope>IDENTIFICATION</scope>
    <source>
        <strain evidence="2">C57BL/6J</strain>
    </source>
</reference>
<organism evidence="2 4">
    <name type="scientific">Mus musculus</name>
    <name type="common">Mouse</name>
    <dbReference type="NCBI Taxonomy" id="10090"/>
    <lineage>
        <taxon>Eukaryota</taxon>
        <taxon>Metazoa</taxon>
        <taxon>Chordata</taxon>
        <taxon>Craniata</taxon>
        <taxon>Vertebrata</taxon>
        <taxon>Euteleostomi</taxon>
        <taxon>Mammalia</taxon>
        <taxon>Eutheria</taxon>
        <taxon>Euarchontoglires</taxon>
        <taxon>Glires</taxon>
        <taxon>Rodentia</taxon>
        <taxon>Myomorpha</taxon>
        <taxon>Muroidea</taxon>
        <taxon>Muridae</taxon>
        <taxon>Murinae</taxon>
        <taxon>Mus</taxon>
        <taxon>Mus</taxon>
    </lineage>
</organism>
<keyword evidence="4" id="KW-1185">Reference proteome</keyword>
<dbReference type="Ensembl" id="ENSMUST00000223219.2">
    <property type="protein sequence ID" value="ENSMUSP00000152347.2"/>
    <property type="gene ID" value="ENSMUSG00000074863.6"/>
</dbReference>
<protein>
    <submittedName>
        <fullName evidence="2">Pluripotency associated transcript 25</fullName>
    </submittedName>
</protein>
<evidence type="ECO:0000256" key="1">
    <source>
        <dbReference type="SAM" id="MobiDB-lite"/>
    </source>
</evidence>
<name>A0A1Y7VL79_MOUSE</name>
<evidence type="ECO:0000313" key="2">
    <source>
        <dbReference type="Ensembl" id="ENSMUSP00000152347.2"/>
    </source>
</evidence>
<dbReference type="Proteomes" id="UP000000589">
    <property type="component" value="Chromosome 13"/>
</dbReference>
<dbReference type="Bgee" id="ENSMUSG00000074863">
    <property type="expression patterns" value="Expressed in cortical plate and 68 other cell types or tissues"/>
</dbReference>
<reference evidence="2" key="4">
    <citation type="submission" date="2025-09" db="UniProtKB">
        <authorList>
            <consortium name="Ensembl"/>
        </authorList>
    </citation>
    <scope>IDENTIFICATION</scope>
    <source>
        <strain evidence="2">C57BL/6J</strain>
    </source>
</reference>
<accession>A0A1Y7VL79</accession>
<dbReference type="GeneTree" id="ENSGT00940000153805"/>
<dbReference type="VEuPathDB" id="HostDB:ENSMUSG00000074863"/>
<reference evidence="2 4" key="2">
    <citation type="journal article" date="2011" name="PLoS Biol.">
        <title>Modernizing reference genome assemblies.</title>
        <authorList>
            <person name="Church D.M."/>
            <person name="Schneider V.A."/>
            <person name="Graves T."/>
            <person name="Auger K."/>
            <person name="Cunningham F."/>
            <person name="Bouk N."/>
            <person name="Chen H.C."/>
            <person name="Agarwala R."/>
            <person name="McLaren W.M."/>
            <person name="Ritchie G.R."/>
            <person name="Albracht D."/>
            <person name="Kremitzki M."/>
            <person name="Rock S."/>
            <person name="Kotkiewicz H."/>
            <person name="Kremitzki C."/>
            <person name="Wollam A."/>
            <person name="Trani L."/>
            <person name="Fulton L."/>
            <person name="Fulton R."/>
            <person name="Matthews L."/>
            <person name="Whitehead S."/>
            <person name="Chow W."/>
            <person name="Torrance J."/>
            <person name="Dunn M."/>
            <person name="Harden G."/>
            <person name="Threadgold G."/>
            <person name="Wood J."/>
            <person name="Collins J."/>
            <person name="Heath P."/>
            <person name="Griffiths G."/>
            <person name="Pelan S."/>
            <person name="Grafham D."/>
            <person name="Eichler E.E."/>
            <person name="Weinstock G."/>
            <person name="Mardis E.R."/>
            <person name="Wilson R.K."/>
            <person name="Howe K."/>
            <person name="Flicek P."/>
            <person name="Hubbard T."/>
        </authorList>
    </citation>
    <scope>NUCLEOTIDE SEQUENCE [LARGE SCALE GENOMIC DNA]</scope>
    <source>
        <strain evidence="2 4">C57BL/6J</strain>
    </source>
</reference>
<dbReference type="ExpressionAtlas" id="A0A1Y7VL79">
    <property type="expression patterns" value="baseline and differential"/>
</dbReference>
<dbReference type="AGR" id="MGI:3645613"/>
<feature type="region of interest" description="Disordered" evidence="1">
    <location>
        <begin position="26"/>
        <end position="51"/>
    </location>
</feature>
<evidence type="ECO:0000313" key="3">
    <source>
        <dbReference type="MGI" id="MGI:3645613"/>
    </source>
</evidence>
<evidence type="ECO:0000313" key="4">
    <source>
        <dbReference type="Proteomes" id="UP000000589"/>
    </source>
</evidence>
<dbReference type="MGI" id="MGI:3645613">
    <property type="gene designation" value="Platr25"/>
</dbReference>
<gene>
    <name evidence="2 3" type="primary">Platr25</name>
</gene>
<feature type="compositionally biased region" description="Basic and acidic residues" evidence="1">
    <location>
        <begin position="26"/>
        <end position="38"/>
    </location>
</feature>
<feature type="compositionally biased region" description="Polar residues" evidence="1">
    <location>
        <begin position="40"/>
        <end position="51"/>
    </location>
</feature>
<reference evidence="2 4" key="1">
    <citation type="journal article" date="2009" name="PLoS Biol.">
        <title>Lineage-specific biology revealed by a finished genome assembly of the mouse.</title>
        <authorList>
            <consortium name="Mouse Genome Sequencing Consortium"/>
            <person name="Church D.M."/>
            <person name="Goodstadt L."/>
            <person name="Hillier L.W."/>
            <person name="Zody M.C."/>
            <person name="Goldstein S."/>
            <person name="She X."/>
            <person name="Bult C.J."/>
            <person name="Agarwala R."/>
            <person name="Cherry J.L."/>
            <person name="DiCuccio M."/>
            <person name="Hlavina W."/>
            <person name="Kapustin Y."/>
            <person name="Meric P."/>
            <person name="Maglott D."/>
            <person name="Birtle Z."/>
            <person name="Marques A.C."/>
            <person name="Graves T."/>
            <person name="Zhou S."/>
            <person name="Teague B."/>
            <person name="Potamousis K."/>
            <person name="Churas C."/>
            <person name="Place M."/>
            <person name="Herschleb J."/>
            <person name="Runnheim R."/>
            <person name="Forrest D."/>
            <person name="Amos-Landgraf J."/>
            <person name="Schwartz D.C."/>
            <person name="Cheng Z."/>
            <person name="Lindblad-Toh K."/>
            <person name="Eichler E.E."/>
            <person name="Ponting C.P."/>
        </authorList>
    </citation>
    <scope>NUCLEOTIDE SEQUENCE [LARGE SCALE GENOMIC DNA]</scope>
    <source>
        <strain evidence="2 4">C57BL/6J</strain>
    </source>
</reference>